<dbReference type="EMBL" id="CABITT030000002">
    <property type="protein sequence ID" value="VVA93965.1"/>
    <property type="molecule type" value="Genomic_DNA"/>
</dbReference>
<gene>
    <name evidence="2" type="ORF">ANE_LOCUS4410</name>
</gene>
<sequence>MACSLNGLTVEDSIPINMDDLPSKYSPMSEDSDETNSPHPTLSSSHHSHTFPYLHDHQCDKFENRVSGVVVYKGISCQVCFRTQQEGIDQMLKMEEGLEQRKLIIIF</sequence>
<name>A0A565AZL7_9BRAS</name>
<accession>A0A565AZL7</accession>
<reference evidence="2" key="1">
    <citation type="submission" date="2019-07" db="EMBL/GenBank/DDBJ databases">
        <authorList>
            <person name="Dittberner H."/>
        </authorList>
    </citation>
    <scope>NUCLEOTIDE SEQUENCE [LARGE SCALE GENOMIC DNA]</scope>
</reference>
<proteinExistence type="predicted"/>
<evidence type="ECO:0000313" key="2">
    <source>
        <dbReference type="EMBL" id="VVA93965.1"/>
    </source>
</evidence>
<feature type="region of interest" description="Disordered" evidence="1">
    <location>
        <begin position="16"/>
        <end position="49"/>
    </location>
</feature>
<dbReference type="OrthoDB" id="637546at2759"/>
<comment type="caution">
    <text evidence="2">The sequence shown here is derived from an EMBL/GenBank/DDBJ whole genome shotgun (WGS) entry which is preliminary data.</text>
</comment>
<dbReference type="AlphaFoldDB" id="A0A565AZL7"/>
<protein>
    <submittedName>
        <fullName evidence="2">Uncharacterized protein</fullName>
    </submittedName>
</protein>
<keyword evidence="3" id="KW-1185">Reference proteome</keyword>
<evidence type="ECO:0000313" key="3">
    <source>
        <dbReference type="Proteomes" id="UP000489600"/>
    </source>
</evidence>
<evidence type="ECO:0000256" key="1">
    <source>
        <dbReference type="SAM" id="MobiDB-lite"/>
    </source>
</evidence>
<dbReference type="Proteomes" id="UP000489600">
    <property type="component" value="Unassembled WGS sequence"/>
</dbReference>
<organism evidence="2 3">
    <name type="scientific">Arabis nemorensis</name>
    <dbReference type="NCBI Taxonomy" id="586526"/>
    <lineage>
        <taxon>Eukaryota</taxon>
        <taxon>Viridiplantae</taxon>
        <taxon>Streptophyta</taxon>
        <taxon>Embryophyta</taxon>
        <taxon>Tracheophyta</taxon>
        <taxon>Spermatophyta</taxon>
        <taxon>Magnoliopsida</taxon>
        <taxon>eudicotyledons</taxon>
        <taxon>Gunneridae</taxon>
        <taxon>Pentapetalae</taxon>
        <taxon>rosids</taxon>
        <taxon>malvids</taxon>
        <taxon>Brassicales</taxon>
        <taxon>Brassicaceae</taxon>
        <taxon>Arabideae</taxon>
        <taxon>Arabis</taxon>
    </lineage>
</organism>